<feature type="domain" description="GH3 middle" evidence="2">
    <location>
        <begin position="408"/>
        <end position="481"/>
    </location>
</feature>
<dbReference type="RefSeq" id="XP_022095216.1">
    <property type="nucleotide sequence ID" value="XM_022239524.1"/>
</dbReference>
<reference evidence="5" key="1">
    <citation type="submission" date="2025-08" db="UniProtKB">
        <authorList>
            <consortium name="RefSeq"/>
        </authorList>
    </citation>
    <scope>IDENTIFICATION</scope>
</reference>
<gene>
    <name evidence="5" type="primary">LOC110981712</name>
</gene>
<dbReference type="AlphaFoldDB" id="A0A8B7YV62"/>
<evidence type="ECO:0000313" key="4">
    <source>
        <dbReference type="Proteomes" id="UP000694845"/>
    </source>
</evidence>
<dbReference type="OMA" id="PRWTAGH"/>
<dbReference type="OrthoDB" id="10004661at2759"/>
<feature type="transmembrane region" description="Helical" evidence="1">
    <location>
        <begin position="33"/>
        <end position="53"/>
    </location>
</feature>
<dbReference type="InterPro" id="IPR055378">
    <property type="entry name" value="GH3_C"/>
</dbReference>
<organism evidence="4 5">
    <name type="scientific">Acanthaster planci</name>
    <name type="common">Crown-of-thorns starfish</name>
    <dbReference type="NCBI Taxonomy" id="133434"/>
    <lineage>
        <taxon>Eukaryota</taxon>
        <taxon>Metazoa</taxon>
        <taxon>Echinodermata</taxon>
        <taxon>Eleutherozoa</taxon>
        <taxon>Asterozoa</taxon>
        <taxon>Asteroidea</taxon>
        <taxon>Valvatacea</taxon>
        <taxon>Valvatida</taxon>
        <taxon>Acanthasteridae</taxon>
        <taxon>Acanthaster</taxon>
    </lineage>
</organism>
<accession>A0A8B7YV62</accession>
<evidence type="ECO:0000256" key="1">
    <source>
        <dbReference type="SAM" id="Phobius"/>
    </source>
</evidence>
<keyword evidence="1" id="KW-0812">Transmembrane</keyword>
<evidence type="ECO:0000259" key="2">
    <source>
        <dbReference type="Pfam" id="PF23571"/>
    </source>
</evidence>
<dbReference type="KEGG" id="aplc:110981712"/>
<dbReference type="GeneID" id="110981712"/>
<dbReference type="Pfam" id="PF23571">
    <property type="entry name" value="GH3_M"/>
    <property type="match status" value="1"/>
</dbReference>
<name>A0A8B7YV62_ACAPL</name>
<dbReference type="GO" id="GO:0005737">
    <property type="term" value="C:cytoplasm"/>
    <property type="evidence" value="ECO:0007669"/>
    <property type="project" value="TreeGrafter"/>
</dbReference>
<feature type="domain" description="GH3 C-terminal" evidence="3">
    <location>
        <begin position="502"/>
        <end position="615"/>
    </location>
</feature>
<evidence type="ECO:0000259" key="3">
    <source>
        <dbReference type="Pfam" id="PF23572"/>
    </source>
</evidence>
<dbReference type="GO" id="GO:0016881">
    <property type="term" value="F:acid-amino acid ligase activity"/>
    <property type="evidence" value="ECO:0007669"/>
    <property type="project" value="TreeGrafter"/>
</dbReference>
<keyword evidence="1" id="KW-1133">Transmembrane helix</keyword>
<keyword evidence="1" id="KW-0472">Membrane</keyword>
<dbReference type="Pfam" id="PF03321">
    <property type="entry name" value="GH3"/>
    <property type="match status" value="1"/>
</dbReference>
<dbReference type="Proteomes" id="UP000694845">
    <property type="component" value="Unplaced"/>
</dbReference>
<dbReference type="Pfam" id="PF23572">
    <property type="entry name" value="GH3_C"/>
    <property type="match status" value="1"/>
</dbReference>
<keyword evidence="4" id="KW-1185">Reference proteome</keyword>
<dbReference type="InterPro" id="IPR055377">
    <property type="entry name" value="GH3_M"/>
</dbReference>
<evidence type="ECO:0000313" key="5">
    <source>
        <dbReference type="RefSeq" id="XP_022095216.1"/>
    </source>
</evidence>
<protein>
    <submittedName>
        <fullName evidence="5">Indole-3-acetic acid-amido synthetase GH3.3-like</fullName>
    </submittedName>
</protein>
<dbReference type="PANTHER" id="PTHR31901:SF9">
    <property type="entry name" value="GH3 DOMAIN-CONTAINING PROTEIN"/>
    <property type="match status" value="1"/>
</dbReference>
<proteinExistence type="predicted"/>
<dbReference type="PANTHER" id="PTHR31901">
    <property type="entry name" value="GH3 DOMAIN-CONTAINING PROTEIN"/>
    <property type="match status" value="1"/>
</dbReference>
<sequence>MTWAFRFLLLGLGSAGFTLQIYKYCLTTDTNGIWKVAAVFLTFLGAVFSLVNFHISSLRCSESHTLRSLLVSYVCQNLTRLAYPFVLYKVSKQWKKPREAQKHRLRLLTTRDAETEYGRRYQLGQIKTLKDLQSKHPITTYDHYRPYVQRLADGEEGVFIGEKIHRFGITSGTTGAGKLIPLTNEIYDDNDVTVLNTKATDSAFGRPSPLQRGCILYCKPASFVAKSGLDVAPLIYFMEKDKDILTILQNAPFAAFQITTDFEANYVHLLFGIADRYLHFVYGGFTSITYRAFRLLEDNWEQMLQDLATGTLNPKLNIEDEIRHQLEEALVPAPARADQLRVEFSRGFHGIVSRIWPFLHYIFCVDVAGYGNKLREGYAKGTPIFTGAYGCTEALLGINLWADEDPKYVLVPAKVVYEFIPEEICQEKHPSQIYLIDEVEVGKRYELMVTVPCGFFRYRFGDVVEVVDLYYNCPVIQMRYRTGELLNLRGEKIDISLLSTVIWQTVASWQQCTLVDWTCAESPLIHADKVPYDMHYLIFVEVEAKKGQCLTEEEKSQFDQLLRKCHGLYDHYRTAGNIAAPRVFNVCPGSFKKFQDYVIAKTTASYNQFKMPRKLHRKELLDYMMSMTTEYREPF</sequence>
<dbReference type="InterPro" id="IPR004993">
    <property type="entry name" value="GH3"/>
</dbReference>